<feature type="domain" description="DUS-like FMN-binding" evidence="1">
    <location>
        <begin position="1"/>
        <end position="44"/>
    </location>
</feature>
<dbReference type="InterPro" id="IPR035587">
    <property type="entry name" value="DUS-like_FMN-bd"/>
</dbReference>
<dbReference type="AlphaFoldDB" id="A0A835T5P1"/>
<evidence type="ECO:0000259" key="1">
    <source>
        <dbReference type="Pfam" id="PF01207"/>
    </source>
</evidence>
<dbReference type="EMBL" id="JAEHOD010000049">
    <property type="protein sequence ID" value="KAG2436578.1"/>
    <property type="molecule type" value="Genomic_DNA"/>
</dbReference>
<dbReference type="Pfam" id="PF01207">
    <property type="entry name" value="Dus"/>
    <property type="match status" value="1"/>
</dbReference>
<reference evidence="2" key="1">
    <citation type="journal article" date="2020" name="bioRxiv">
        <title>Comparative genomics of Chlamydomonas.</title>
        <authorList>
            <person name="Craig R.J."/>
            <person name="Hasan A.R."/>
            <person name="Ness R.W."/>
            <person name="Keightley P.D."/>
        </authorList>
    </citation>
    <scope>NUCLEOTIDE SEQUENCE</scope>
    <source>
        <strain evidence="2">CCAP 11/173</strain>
    </source>
</reference>
<dbReference type="Proteomes" id="UP000613740">
    <property type="component" value="Unassembled WGS sequence"/>
</dbReference>
<protein>
    <recommendedName>
        <fullName evidence="1">DUS-like FMN-binding domain-containing protein</fullName>
    </recommendedName>
</protein>
<gene>
    <name evidence="2" type="ORF">HYH02_011515</name>
</gene>
<comment type="caution">
    <text evidence="2">The sequence shown here is derived from an EMBL/GenBank/DDBJ whole genome shotgun (WGS) entry which is preliminary data.</text>
</comment>
<keyword evidence="3" id="KW-1185">Reference proteome</keyword>
<accession>A0A835T5P1</accession>
<proteinExistence type="predicted"/>
<sequence length="69" mass="7339">MVGRAAAGRPWVFSEVAAALTGAAPPPPPQLGEVAAAVLRHAEMEVDWYRGYHDSERCAPCRVPRTAAP</sequence>
<name>A0A835T5P1_9CHLO</name>
<organism evidence="2 3">
    <name type="scientific">Chlamydomonas schloesseri</name>
    <dbReference type="NCBI Taxonomy" id="2026947"/>
    <lineage>
        <taxon>Eukaryota</taxon>
        <taxon>Viridiplantae</taxon>
        <taxon>Chlorophyta</taxon>
        <taxon>core chlorophytes</taxon>
        <taxon>Chlorophyceae</taxon>
        <taxon>CS clade</taxon>
        <taxon>Chlamydomonadales</taxon>
        <taxon>Chlamydomonadaceae</taxon>
        <taxon>Chlamydomonas</taxon>
    </lineage>
</organism>
<evidence type="ECO:0000313" key="2">
    <source>
        <dbReference type="EMBL" id="KAG2436578.1"/>
    </source>
</evidence>
<evidence type="ECO:0000313" key="3">
    <source>
        <dbReference type="Proteomes" id="UP000613740"/>
    </source>
</evidence>